<dbReference type="InterPro" id="IPR002563">
    <property type="entry name" value="Flavin_Rdtase-like_dom"/>
</dbReference>
<dbReference type="Pfam" id="PF01613">
    <property type="entry name" value="Flavin_Reduct"/>
    <property type="match status" value="1"/>
</dbReference>
<dbReference type="EMBL" id="JAATJJ010000002">
    <property type="protein sequence ID" value="NJB72200.1"/>
    <property type="molecule type" value="Genomic_DNA"/>
</dbReference>
<organism evidence="2 3">
    <name type="scientific">Saonia flava</name>
    <dbReference type="NCBI Taxonomy" id="523696"/>
    <lineage>
        <taxon>Bacteria</taxon>
        <taxon>Pseudomonadati</taxon>
        <taxon>Bacteroidota</taxon>
        <taxon>Flavobacteriia</taxon>
        <taxon>Flavobacteriales</taxon>
        <taxon>Flavobacteriaceae</taxon>
        <taxon>Saonia</taxon>
    </lineage>
</organism>
<evidence type="ECO:0000259" key="1">
    <source>
        <dbReference type="Pfam" id="PF01613"/>
    </source>
</evidence>
<dbReference type="GO" id="GO:0016646">
    <property type="term" value="F:oxidoreductase activity, acting on the CH-NH group of donors, NAD or NADP as acceptor"/>
    <property type="evidence" value="ECO:0007669"/>
    <property type="project" value="UniProtKB-ARBA"/>
</dbReference>
<protein>
    <submittedName>
        <fullName evidence="2">Flavin reductase (DIM6/NTAB) family NADH-FMN oxidoreductase RutF</fullName>
    </submittedName>
</protein>
<comment type="caution">
    <text evidence="2">The sequence shown here is derived from an EMBL/GenBank/DDBJ whole genome shotgun (WGS) entry which is preliminary data.</text>
</comment>
<dbReference type="Proteomes" id="UP000590442">
    <property type="component" value="Unassembled WGS sequence"/>
</dbReference>
<dbReference type="RefSeq" id="WP_167964987.1">
    <property type="nucleotide sequence ID" value="NZ_JAATJJ010000002.1"/>
</dbReference>
<reference evidence="2 3" key="1">
    <citation type="submission" date="2020-03" db="EMBL/GenBank/DDBJ databases">
        <title>Genomic Encyclopedia of Type Strains, Phase IV (KMG-IV): sequencing the most valuable type-strain genomes for metagenomic binning, comparative biology and taxonomic classification.</title>
        <authorList>
            <person name="Goeker M."/>
        </authorList>
    </citation>
    <scope>NUCLEOTIDE SEQUENCE [LARGE SCALE GENOMIC DNA]</scope>
    <source>
        <strain evidence="2 3">DSM 29762</strain>
    </source>
</reference>
<gene>
    <name evidence="2" type="ORF">GGR42_002691</name>
</gene>
<dbReference type="Gene3D" id="2.30.110.10">
    <property type="entry name" value="Electron Transport, Fmn-binding Protein, Chain A"/>
    <property type="match status" value="1"/>
</dbReference>
<accession>A0A846QZ47</accession>
<keyword evidence="3" id="KW-1185">Reference proteome</keyword>
<dbReference type="AlphaFoldDB" id="A0A846QZ47"/>
<dbReference type="SUPFAM" id="SSF50475">
    <property type="entry name" value="FMN-binding split barrel"/>
    <property type="match status" value="1"/>
</dbReference>
<evidence type="ECO:0000313" key="2">
    <source>
        <dbReference type="EMBL" id="NJB72200.1"/>
    </source>
</evidence>
<feature type="domain" description="Flavin reductase like" evidence="1">
    <location>
        <begin position="24"/>
        <end position="159"/>
    </location>
</feature>
<proteinExistence type="predicted"/>
<evidence type="ECO:0000313" key="3">
    <source>
        <dbReference type="Proteomes" id="UP000590442"/>
    </source>
</evidence>
<dbReference type="InterPro" id="IPR012349">
    <property type="entry name" value="Split_barrel_FMN-bd"/>
</dbReference>
<dbReference type="GO" id="GO:0010181">
    <property type="term" value="F:FMN binding"/>
    <property type="evidence" value="ECO:0007669"/>
    <property type="project" value="InterPro"/>
</dbReference>
<name>A0A846QZ47_9FLAO</name>
<sequence>MEKQEDFIALDTSLSIWNRFFTIAPLIVVGTKEGDGYDLAPKHMATPIGSSNYFGFVCTPNHSTYHNIKKSGEFSVSFPMPNQVVLASLSASPRCGEDQSTKSIVKSLPTIKTTNIDSIFVKNSYLYLECKLFQIIDGFGEYSFITGTVEAAFVHKDYARTSEKDEQQQIYEHPLLAYVSQGRFANISETFNFPYPKDFKL</sequence>